<evidence type="ECO:0000259" key="8">
    <source>
        <dbReference type="PROSITE" id="PS50893"/>
    </source>
</evidence>
<name>A0AAE3L429_9FIRM</name>
<dbReference type="GO" id="GO:0005524">
    <property type="term" value="F:ATP binding"/>
    <property type="evidence" value="ECO:0007669"/>
    <property type="project" value="UniProtKB-KW"/>
</dbReference>
<accession>A0AAE3L429</accession>
<dbReference type="SMART" id="SM00382">
    <property type="entry name" value="AAA"/>
    <property type="match status" value="1"/>
</dbReference>
<dbReference type="Pfam" id="PF00005">
    <property type="entry name" value="ABC_tran"/>
    <property type="match status" value="1"/>
</dbReference>
<evidence type="ECO:0000256" key="3">
    <source>
        <dbReference type="ARBA" id="ARBA00022448"/>
    </source>
</evidence>
<dbReference type="PROSITE" id="PS50893">
    <property type="entry name" value="ABC_TRANSPORTER_2"/>
    <property type="match status" value="1"/>
</dbReference>
<evidence type="ECO:0000256" key="1">
    <source>
        <dbReference type="ARBA" id="ARBA00004202"/>
    </source>
</evidence>
<dbReference type="GO" id="GO:0015833">
    <property type="term" value="P:peptide transport"/>
    <property type="evidence" value="ECO:0007669"/>
    <property type="project" value="InterPro"/>
</dbReference>
<dbReference type="InterPro" id="IPR013563">
    <property type="entry name" value="Oligopep_ABC_C"/>
</dbReference>
<evidence type="ECO:0000313" key="9">
    <source>
        <dbReference type="EMBL" id="MCR1899328.1"/>
    </source>
</evidence>
<dbReference type="Proteomes" id="UP001205748">
    <property type="component" value="Unassembled WGS sequence"/>
</dbReference>
<comment type="subcellular location">
    <subcellularLocation>
        <location evidence="1">Cell membrane</location>
        <topology evidence="1">Peripheral membrane protein</topology>
    </subcellularLocation>
</comment>
<dbReference type="SUPFAM" id="SSF52540">
    <property type="entry name" value="P-loop containing nucleoside triphosphate hydrolases"/>
    <property type="match status" value="1"/>
</dbReference>
<dbReference type="FunFam" id="3.40.50.300:FF:000016">
    <property type="entry name" value="Oligopeptide ABC transporter ATP-binding component"/>
    <property type="match status" value="1"/>
</dbReference>
<organism evidence="9 10">
    <name type="scientific">Irregularibacter muris</name>
    <dbReference type="NCBI Taxonomy" id="1796619"/>
    <lineage>
        <taxon>Bacteria</taxon>
        <taxon>Bacillati</taxon>
        <taxon>Bacillota</taxon>
        <taxon>Clostridia</taxon>
        <taxon>Eubacteriales</taxon>
        <taxon>Eubacteriaceae</taxon>
        <taxon>Irregularibacter</taxon>
    </lineage>
</organism>
<gene>
    <name evidence="9" type="ORF">NSA47_10070</name>
</gene>
<dbReference type="GO" id="GO:0005886">
    <property type="term" value="C:plasma membrane"/>
    <property type="evidence" value="ECO:0007669"/>
    <property type="project" value="UniProtKB-SubCell"/>
</dbReference>
<dbReference type="InterPro" id="IPR027417">
    <property type="entry name" value="P-loop_NTPase"/>
</dbReference>
<evidence type="ECO:0000313" key="10">
    <source>
        <dbReference type="Proteomes" id="UP001205748"/>
    </source>
</evidence>
<keyword evidence="7" id="KW-0472">Membrane</keyword>
<dbReference type="RefSeq" id="WP_257531562.1">
    <property type="nucleotide sequence ID" value="NZ_JANKAS010000008.1"/>
</dbReference>
<evidence type="ECO:0000256" key="5">
    <source>
        <dbReference type="ARBA" id="ARBA00022741"/>
    </source>
</evidence>
<dbReference type="PANTHER" id="PTHR43297">
    <property type="entry name" value="OLIGOPEPTIDE TRANSPORT ATP-BINDING PROTEIN APPD"/>
    <property type="match status" value="1"/>
</dbReference>
<evidence type="ECO:0000256" key="4">
    <source>
        <dbReference type="ARBA" id="ARBA00022475"/>
    </source>
</evidence>
<dbReference type="InterPro" id="IPR017871">
    <property type="entry name" value="ABC_transporter-like_CS"/>
</dbReference>
<dbReference type="CDD" id="cd03257">
    <property type="entry name" value="ABC_NikE_OppD_transporters"/>
    <property type="match status" value="1"/>
</dbReference>
<dbReference type="PANTHER" id="PTHR43297:SF2">
    <property type="entry name" value="DIPEPTIDE TRANSPORT ATP-BINDING PROTEIN DPPD"/>
    <property type="match status" value="1"/>
</dbReference>
<proteinExistence type="inferred from homology"/>
<dbReference type="EMBL" id="JANKAS010000008">
    <property type="protein sequence ID" value="MCR1899328.1"/>
    <property type="molecule type" value="Genomic_DNA"/>
</dbReference>
<comment type="similarity">
    <text evidence="2">Belongs to the ABC transporter superfamily.</text>
</comment>
<dbReference type="NCBIfam" id="TIGR01727">
    <property type="entry name" value="oligo_HPY"/>
    <property type="match status" value="1"/>
</dbReference>
<reference evidence="9" key="1">
    <citation type="submission" date="2022-07" db="EMBL/GenBank/DDBJ databases">
        <title>Enhanced cultured diversity of the mouse gut microbiota enables custom-made synthetic communities.</title>
        <authorList>
            <person name="Afrizal A."/>
        </authorList>
    </citation>
    <scope>NUCLEOTIDE SEQUENCE</scope>
    <source>
        <strain evidence="9">DSM 28593</strain>
    </source>
</reference>
<dbReference type="InterPro" id="IPR050388">
    <property type="entry name" value="ABC_Ni/Peptide_Import"/>
</dbReference>
<comment type="caution">
    <text evidence="9">The sequence shown here is derived from an EMBL/GenBank/DDBJ whole genome shotgun (WGS) entry which is preliminary data.</text>
</comment>
<dbReference type="Gene3D" id="3.40.50.300">
    <property type="entry name" value="P-loop containing nucleotide triphosphate hydrolases"/>
    <property type="match status" value="1"/>
</dbReference>
<evidence type="ECO:0000256" key="6">
    <source>
        <dbReference type="ARBA" id="ARBA00022840"/>
    </source>
</evidence>
<protein>
    <submittedName>
        <fullName evidence="9">ABC transporter ATP-binding protein</fullName>
    </submittedName>
</protein>
<dbReference type="InterPro" id="IPR003439">
    <property type="entry name" value="ABC_transporter-like_ATP-bd"/>
</dbReference>
<keyword evidence="5" id="KW-0547">Nucleotide-binding</keyword>
<dbReference type="PROSITE" id="PS00211">
    <property type="entry name" value="ABC_TRANSPORTER_1"/>
    <property type="match status" value="1"/>
</dbReference>
<keyword evidence="6 9" id="KW-0067">ATP-binding</keyword>
<keyword evidence="4" id="KW-1003">Cell membrane</keyword>
<sequence length="329" mass="36357">MKEENQLLQVKNFALNFKVENELVNVIDHISFSINKGEIVGLVGESGCGKSITSLSVMGLLPKTAVVSEGEILFKDEDLLKIPEGTMAKIRGSEIGMIFQEPMTSLNPVFTIGDQISEMLLLHSNRTKKEAMEATIEKLKLVSIPSPEKVIKQYPHELSGGMRQRVMIAMAMACNPKLLIADEPTTALDVTIQAQILDLIKELRDKSDASILLITHDLGVVAEMCDRVIVMYAGRVVEKADVYSLYDNPQHPYTVGLLQSLPALNDMRSRLHTIRGTVPPPKDFPEGCRFAPRCEKAKDRCYHENPNLVQIGEGHLVSCFSAESQGGVE</sequence>
<dbReference type="GO" id="GO:0016887">
    <property type="term" value="F:ATP hydrolysis activity"/>
    <property type="evidence" value="ECO:0007669"/>
    <property type="project" value="InterPro"/>
</dbReference>
<dbReference type="InterPro" id="IPR003593">
    <property type="entry name" value="AAA+_ATPase"/>
</dbReference>
<keyword evidence="3" id="KW-0813">Transport</keyword>
<keyword evidence="10" id="KW-1185">Reference proteome</keyword>
<evidence type="ECO:0000256" key="7">
    <source>
        <dbReference type="ARBA" id="ARBA00023136"/>
    </source>
</evidence>
<dbReference type="Pfam" id="PF08352">
    <property type="entry name" value="oligo_HPY"/>
    <property type="match status" value="1"/>
</dbReference>
<dbReference type="AlphaFoldDB" id="A0AAE3L429"/>
<evidence type="ECO:0000256" key="2">
    <source>
        <dbReference type="ARBA" id="ARBA00005417"/>
    </source>
</evidence>
<feature type="domain" description="ABC transporter" evidence="8">
    <location>
        <begin position="8"/>
        <end position="258"/>
    </location>
</feature>